<feature type="domain" description="Methyltransferase" evidence="3">
    <location>
        <begin position="129"/>
        <end position="263"/>
    </location>
</feature>
<feature type="domain" description="NAD-dependent epimerase/dehydratase" evidence="2">
    <location>
        <begin position="446"/>
        <end position="699"/>
    </location>
</feature>
<comment type="caution">
    <text evidence="4">The sequence shown here is derived from an EMBL/GenBank/DDBJ whole genome shotgun (WGS) entry which is preliminary data.</text>
</comment>
<dbReference type="SUPFAM" id="SSF53335">
    <property type="entry name" value="S-adenosyl-L-methionine-dependent methyltransferases"/>
    <property type="match status" value="1"/>
</dbReference>
<protein>
    <recommendedName>
        <fullName evidence="6">NAD-dependent epimerase/dehydratase domain-containing protein</fullName>
    </recommendedName>
</protein>
<dbReference type="EMBL" id="CAXAMN010011225">
    <property type="protein sequence ID" value="CAK9034737.1"/>
    <property type="molecule type" value="Genomic_DNA"/>
</dbReference>
<accession>A0ABP0L6E2</accession>
<keyword evidence="1" id="KW-0812">Transmembrane</keyword>
<dbReference type="Gene3D" id="3.40.50.720">
    <property type="entry name" value="NAD(P)-binding Rossmann-like Domain"/>
    <property type="match status" value="1"/>
</dbReference>
<sequence>MALDFWTGVPVGLVALVGLPHVMLWPGRNFEALPAALGRCARLVTSVPMGHLEEEVLETSWREFLWSLDEEQLDRAERCGLSTPVSGSMPSTLRLLIKELAWLEEMLLPGSGSQGGAGGMPVPGMKQSKAQQVAGCLKVIQQHFDRTRVLRILDLGCGAGALTHALSQALVVPALGLDRDAAQVARADAMRRRPVARPVGSGSAVEFRCCDLDAAALSGVVQEGDLVVGLHPCGSLGDNTIEALAALARENMRPGLLLVSCCLQGRAWAPVHDPRPPVSCLGQALNLSLPRVALQRSNLWRSGGRRGRGRLPTRLALRRLLELRGRRFATASPESPSLRGLGHGSWREQAQRAMEREGLAPPSRAEVLASERWAEQEVPRWRRLGLLQPLLGRLAEFSVNLDRARALQEVGLAAALTTAFQSSASPRNLAIVAGEAVASERRPKSHGFIMGYTIPLFLEQGHEVYGVDNFWKYGTLSRGFEKHPRFHFYQGDAKDVEFLRKIVFDNKIEIFIAAAAIIGGISMFHKLAYFLLAENERITCAAFDVCVEAKQAGFLEKVVVISSSMVYECCETFPSKESDLKSCPPPQSTYGFQKLACEYFAKGAWEQHQLPYTIIRPFNAVGIGEQRATTDSEVLSGNVKLAMSHVVPDLVQKILKGQKPLHILGAGNQKRHYTYAGDLAKGIVKCIMDPRSKNQDFNISTSVGHTVLELAEVIWKKLNGDVPFEYVSDEPFQHDVQMRVPCVQKAKEMLGIECLTSLEEALEEVIPWIKEQVALGTI</sequence>
<evidence type="ECO:0000259" key="2">
    <source>
        <dbReference type="Pfam" id="PF01370"/>
    </source>
</evidence>
<dbReference type="Proteomes" id="UP001642484">
    <property type="component" value="Unassembled WGS sequence"/>
</dbReference>
<dbReference type="InterPro" id="IPR029063">
    <property type="entry name" value="SAM-dependent_MTases_sf"/>
</dbReference>
<keyword evidence="5" id="KW-1185">Reference proteome</keyword>
<feature type="transmembrane region" description="Helical" evidence="1">
    <location>
        <begin position="6"/>
        <end position="25"/>
    </location>
</feature>
<proteinExistence type="predicted"/>
<name>A0ABP0L6E2_9DINO</name>
<dbReference type="Gene3D" id="3.40.50.150">
    <property type="entry name" value="Vaccinia Virus protein VP39"/>
    <property type="match status" value="1"/>
</dbReference>
<dbReference type="Pfam" id="PF01370">
    <property type="entry name" value="Epimerase"/>
    <property type="match status" value="1"/>
</dbReference>
<gene>
    <name evidence="4" type="ORF">CCMP2556_LOCUS19624</name>
</gene>
<dbReference type="InterPro" id="IPR050177">
    <property type="entry name" value="Lipid_A_modif_metabolic_enz"/>
</dbReference>
<dbReference type="CDD" id="cd02440">
    <property type="entry name" value="AdoMet_MTases"/>
    <property type="match status" value="1"/>
</dbReference>
<reference evidence="4 5" key="1">
    <citation type="submission" date="2024-02" db="EMBL/GenBank/DDBJ databases">
        <authorList>
            <person name="Chen Y."/>
            <person name="Shah S."/>
            <person name="Dougan E. K."/>
            <person name="Thang M."/>
            <person name="Chan C."/>
        </authorList>
    </citation>
    <scope>NUCLEOTIDE SEQUENCE [LARGE SCALE GENOMIC DNA]</scope>
</reference>
<dbReference type="InterPro" id="IPR025714">
    <property type="entry name" value="Methyltranfer_dom"/>
</dbReference>
<dbReference type="Pfam" id="PF13679">
    <property type="entry name" value="Methyltransf_32"/>
    <property type="match status" value="1"/>
</dbReference>
<evidence type="ECO:0008006" key="6">
    <source>
        <dbReference type="Google" id="ProtNLM"/>
    </source>
</evidence>
<dbReference type="InterPro" id="IPR036291">
    <property type="entry name" value="NAD(P)-bd_dom_sf"/>
</dbReference>
<dbReference type="SUPFAM" id="SSF51735">
    <property type="entry name" value="NAD(P)-binding Rossmann-fold domains"/>
    <property type="match status" value="1"/>
</dbReference>
<organism evidence="4 5">
    <name type="scientific">Durusdinium trenchii</name>
    <dbReference type="NCBI Taxonomy" id="1381693"/>
    <lineage>
        <taxon>Eukaryota</taxon>
        <taxon>Sar</taxon>
        <taxon>Alveolata</taxon>
        <taxon>Dinophyceae</taxon>
        <taxon>Suessiales</taxon>
        <taxon>Symbiodiniaceae</taxon>
        <taxon>Durusdinium</taxon>
    </lineage>
</organism>
<evidence type="ECO:0000256" key="1">
    <source>
        <dbReference type="SAM" id="Phobius"/>
    </source>
</evidence>
<keyword evidence="1" id="KW-0472">Membrane</keyword>
<dbReference type="PANTHER" id="PTHR43245">
    <property type="entry name" value="BIFUNCTIONAL POLYMYXIN RESISTANCE PROTEIN ARNA"/>
    <property type="match status" value="1"/>
</dbReference>
<evidence type="ECO:0000313" key="4">
    <source>
        <dbReference type="EMBL" id="CAK9034737.1"/>
    </source>
</evidence>
<evidence type="ECO:0000259" key="3">
    <source>
        <dbReference type="Pfam" id="PF13679"/>
    </source>
</evidence>
<dbReference type="PANTHER" id="PTHR43245:SF53">
    <property type="entry name" value="EPIMERASE-RELATED"/>
    <property type="match status" value="1"/>
</dbReference>
<evidence type="ECO:0000313" key="5">
    <source>
        <dbReference type="Proteomes" id="UP001642484"/>
    </source>
</evidence>
<dbReference type="InterPro" id="IPR001509">
    <property type="entry name" value="Epimerase_deHydtase"/>
</dbReference>
<keyword evidence="1" id="KW-1133">Transmembrane helix</keyword>